<protein>
    <recommendedName>
        <fullName evidence="5">Inclusion membrane protein</fullName>
    </recommendedName>
</protein>
<organism evidence="3 4">
    <name type="scientific">Chlamydia gallinacea 08-1274/3</name>
    <dbReference type="NCBI Taxonomy" id="1143323"/>
    <lineage>
        <taxon>Bacteria</taxon>
        <taxon>Pseudomonadati</taxon>
        <taxon>Chlamydiota</taxon>
        <taxon>Chlamydiia</taxon>
        <taxon>Chlamydiales</taxon>
        <taxon>Chlamydiaceae</taxon>
        <taxon>Chlamydia/Chlamydophila group</taxon>
        <taxon>Chlamydia</taxon>
    </lineage>
</organism>
<accession>A0A173DZ88</accession>
<evidence type="ECO:0000313" key="3">
    <source>
        <dbReference type="EMBL" id="ANG66225.1"/>
    </source>
</evidence>
<proteinExistence type="predicted"/>
<feature type="coiled-coil region" evidence="1">
    <location>
        <begin position="589"/>
        <end position="662"/>
    </location>
</feature>
<feature type="coiled-coil region" evidence="1">
    <location>
        <begin position="348"/>
        <end position="536"/>
    </location>
</feature>
<dbReference type="KEGG" id="cgz:M787_002715"/>
<reference evidence="3 4" key="1">
    <citation type="journal article" date="2014" name="Syst. Appl. Microbiol.">
        <title>Evidence for the existence of two new members of the family Chlamydiaceae and proposal of Chlamydia avium sp. nov. and Chlamydia gallinacea sp. nov.</title>
        <authorList>
            <person name="Sachse K."/>
            <person name="Laroucau K."/>
            <person name="Riege K."/>
            <person name="Wehner S."/>
            <person name="Dilcher M."/>
            <person name="Creasy H.H."/>
            <person name="Weidmann M."/>
            <person name="Myers G."/>
            <person name="Vorimore F."/>
            <person name="Vicari N."/>
            <person name="Magnino S."/>
            <person name="Liebler-Tenorio E."/>
            <person name="Ruettger A."/>
            <person name="Bavoil P.M."/>
            <person name="Hufert F.T."/>
            <person name="Rossello-Mora R."/>
            <person name="Marz M."/>
        </authorList>
    </citation>
    <scope>NUCLEOTIDE SEQUENCE [LARGE SCALE GENOMIC DNA]</scope>
    <source>
        <strain evidence="3 4">08-1274/3</strain>
    </source>
</reference>
<feature type="coiled-coil region" evidence="1">
    <location>
        <begin position="231"/>
        <end position="265"/>
    </location>
</feature>
<sequence>MASNAISGSPAITALEKRPSLSLFSDLTPKEQEESRCQALSCIVSLVLGICSISLGLLSLTLLPELTVTFIGIACVAIGTVLLITGISLGLAIRLSKRFIPPRISIRDLQDKLRHMLEARTPSVGEPRGEDALTTIREKEVMLATFDKELREQERSFYALLSQEAEDRHQLLFDLSELREIQERVSSELGALYSCYGDHSVIGSANDQRLLQLESDRNLLIQQIVDLDASRSKNMEVIEELREKLKVLSQQIRQVEQQIGEEESLGFSESKQTATFALQDLLQERNHLLSKLADGYNKFISSSSHQQDLMQQRLHLDKAIQSILDMETATVLLKRDYKSHYFDAKFVIQRLREDLQSKESAILALTQEVDRLSEAMDQLKESFPLSAATIKELQSLREEVESKKKTIEDLQEKITNSKNLLREIGEINARLEEKMQQQHQDQLLIDALERQQRVLEKKIHEQKEQLDCKLAQERALKEENTQLRDTMYYWESEQVHRLTEELAQAQKHMQALEKEKRELLDNLHLSEITMRDAQEKIQSLVGEMLLKDNELMQSRSEVIVLRDQLSSSEEEVSTLKEGMADHKGLLVSYQSLQKLVSRLENDYMALEAQMRKAIEQNLAAAESSHELGREKERLLQELQELSQRYHSEVEQLNQEKTRLEEEALRRYLSHAEEVVDLQSINRQLTTQLQEAFTLAEGSEEGALRMLASQLISYSPYIKEGVKEEIKGFPCDRLLAFVSPRFFGCLGAEISCSLLRPGVNLEEEGWGGTEEEKRVLVRNRCFREWLFALLGHFSFDQVQALVKITKELVRESVLENSSEGLSKLENEFPALSSAIVTLKEWLEECYPYITHLPIFNSSTRWRAFLFELLQNMCEGPEGAFGVLLPKERAYFQTLSYFSGNLPLVLGSIGGRQGIAHPLGSFAYSTFKNVSWDRVVQAVKKLLHIRSLLDGPELIDVHSVSEVVFSTISIQAYLATLSQRYSSSRWQAPKDL</sequence>
<keyword evidence="2" id="KW-0472">Membrane</keyword>
<gene>
    <name evidence="3" type="ORF">M787_002715</name>
</gene>
<evidence type="ECO:0000313" key="4">
    <source>
        <dbReference type="Proteomes" id="UP000019147"/>
    </source>
</evidence>
<dbReference type="EMBL" id="CP015840">
    <property type="protein sequence ID" value="ANG66225.1"/>
    <property type="molecule type" value="Genomic_DNA"/>
</dbReference>
<dbReference type="RefSeq" id="WP_040429841.1">
    <property type="nucleotide sequence ID" value="NZ_CP015840.1"/>
</dbReference>
<dbReference type="OrthoDB" id="16695at2"/>
<feature type="transmembrane region" description="Helical" evidence="2">
    <location>
        <begin position="69"/>
        <end position="93"/>
    </location>
</feature>
<dbReference type="GeneID" id="81478216"/>
<evidence type="ECO:0000256" key="1">
    <source>
        <dbReference type="SAM" id="Coils"/>
    </source>
</evidence>
<name>A0A173DZ88_9CHLA</name>
<keyword evidence="2" id="KW-0812">Transmembrane</keyword>
<dbReference type="AlphaFoldDB" id="A0A173DZ88"/>
<evidence type="ECO:0008006" key="5">
    <source>
        <dbReference type="Google" id="ProtNLM"/>
    </source>
</evidence>
<keyword evidence="1" id="KW-0175">Coiled coil</keyword>
<dbReference type="Proteomes" id="UP000019147">
    <property type="component" value="Chromosome"/>
</dbReference>
<keyword evidence="2" id="KW-1133">Transmembrane helix</keyword>
<dbReference type="STRING" id="1143323.M787_002715"/>
<feature type="transmembrane region" description="Helical" evidence="2">
    <location>
        <begin position="39"/>
        <end position="63"/>
    </location>
</feature>
<evidence type="ECO:0000256" key="2">
    <source>
        <dbReference type="SAM" id="Phobius"/>
    </source>
</evidence>